<sequence length="110" mass="13521">MIINHLILIIVIKKIYFHNIHAVLKFQSQFVLKQIYYRLPIAFNLKYQQQDEVKIKQSIRIHLATKKYFCLNQILLQNKYFQIFQLHIKILQYQSQIKTFKLYHQISKIK</sequence>
<organism evidence="1 2">
    <name type="scientific">Paramecium pentaurelia</name>
    <dbReference type="NCBI Taxonomy" id="43138"/>
    <lineage>
        <taxon>Eukaryota</taxon>
        <taxon>Sar</taxon>
        <taxon>Alveolata</taxon>
        <taxon>Ciliophora</taxon>
        <taxon>Intramacronucleata</taxon>
        <taxon>Oligohymenophorea</taxon>
        <taxon>Peniculida</taxon>
        <taxon>Parameciidae</taxon>
        <taxon>Paramecium</taxon>
    </lineage>
</organism>
<keyword evidence="2" id="KW-1185">Reference proteome</keyword>
<dbReference type="Proteomes" id="UP000689195">
    <property type="component" value="Unassembled WGS sequence"/>
</dbReference>
<comment type="caution">
    <text evidence="1">The sequence shown here is derived from an EMBL/GenBank/DDBJ whole genome shotgun (WGS) entry which is preliminary data.</text>
</comment>
<evidence type="ECO:0000313" key="2">
    <source>
        <dbReference type="Proteomes" id="UP000689195"/>
    </source>
</evidence>
<evidence type="ECO:0000313" key="1">
    <source>
        <dbReference type="EMBL" id="CAD8157745.1"/>
    </source>
</evidence>
<protein>
    <submittedName>
        <fullName evidence="1">Uncharacterized protein</fullName>
    </submittedName>
</protein>
<accession>A0A8S1TY30</accession>
<dbReference type="EMBL" id="CAJJDO010000030">
    <property type="protein sequence ID" value="CAD8157745.1"/>
    <property type="molecule type" value="Genomic_DNA"/>
</dbReference>
<dbReference type="AlphaFoldDB" id="A0A8S1TY30"/>
<reference evidence="1" key="1">
    <citation type="submission" date="2021-01" db="EMBL/GenBank/DDBJ databases">
        <authorList>
            <consortium name="Genoscope - CEA"/>
            <person name="William W."/>
        </authorList>
    </citation>
    <scope>NUCLEOTIDE SEQUENCE</scope>
</reference>
<proteinExistence type="predicted"/>
<name>A0A8S1TY30_9CILI</name>
<gene>
    <name evidence="1" type="ORF">PPENT_87.1.T0300323</name>
</gene>